<organism evidence="1 2">
    <name type="scientific">Bifidobacterium castoris</name>
    <dbReference type="NCBI Taxonomy" id="2306972"/>
    <lineage>
        <taxon>Bacteria</taxon>
        <taxon>Bacillati</taxon>
        <taxon>Actinomycetota</taxon>
        <taxon>Actinomycetes</taxon>
        <taxon>Bifidobacteriales</taxon>
        <taxon>Bifidobacteriaceae</taxon>
        <taxon>Bifidobacterium</taxon>
    </lineage>
</organism>
<dbReference type="EMBL" id="QXGI01000005">
    <property type="protein sequence ID" value="RSX47168.1"/>
    <property type="molecule type" value="Genomic_DNA"/>
</dbReference>
<protein>
    <submittedName>
        <fullName evidence="1">Uncharacterized protein</fullName>
    </submittedName>
</protein>
<gene>
    <name evidence="1" type="ORF">D2E22_1352</name>
</gene>
<accession>A0A430F680</accession>
<name>A0A430F680_9BIFI</name>
<reference evidence="1 2" key="1">
    <citation type="submission" date="2018-09" db="EMBL/GenBank/DDBJ databases">
        <title>Characterization of the phylogenetic diversity of five novel species belonging to the genus Bifidobacterium.</title>
        <authorList>
            <person name="Lugli G.A."/>
            <person name="Duranti S."/>
            <person name="Milani C."/>
        </authorList>
    </citation>
    <scope>NUCLEOTIDE SEQUENCE [LARGE SCALE GENOMIC DNA]</scope>
    <source>
        <strain evidence="1 2">2020B</strain>
    </source>
</reference>
<evidence type="ECO:0000313" key="1">
    <source>
        <dbReference type="EMBL" id="RSX47168.1"/>
    </source>
</evidence>
<sequence>MTDVTFEEFMKNGNALLKDIAEKKKEIDEKGAQVEAMRVKQSERLAVQRRNGECGRAWQVLQQRIDLGETTERDVYSGVDDSPEAQQARKDIQAHIDELKHRLQDEPWYKDLDE</sequence>
<dbReference type="OrthoDB" id="3239501at2"/>
<dbReference type="RefSeq" id="WP_126032347.1">
    <property type="nucleotide sequence ID" value="NZ_QXGI01000005.1"/>
</dbReference>
<keyword evidence="2" id="KW-1185">Reference proteome</keyword>
<comment type="caution">
    <text evidence="1">The sequence shown here is derived from an EMBL/GenBank/DDBJ whole genome shotgun (WGS) entry which is preliminary data.</text>
</comment>
<evidence type="ECO:0000313" key="2">
    <source>
        <dbReference type="Proteomes" id="UP000288052"/>
    </source>
</evidence>
<dbReference type="Proteomes" id="UP000288052">
    <property type="component" value="Unassembled WGS sequence"/>
</dbReference>
<dbReference type="AlphaFoldDB" id="A0A430F680"/>
<proteinExistence type="predicted"/>